<dbReference type="Pfam" id="PF13440">
    <property type="entry name" value="Polysacc_synt_3"/>
    <property type="match status" value="1"/>
</dbReference>
<feature type="transmembrane region" description="Helical" evidence="6">
    <location>
        <begin position="376"/>
        <end position="397"/>
    </location>
</feature>
<evidence type="ECO:0000256" key="4">
    <source>
        <dbReference type="ARBA" id="ARBA00022989"/>
    </source>
</evidence>
<dbReference type="PANTHER" id="PTHR30250:SF28">
    <property type="entry name" value="POLYSACCHARIDE BIOSYNTHESIS PROTEIN"/>
    <property type="match status" value="1"/>
</dbReference>
<evidence type="ECO:0000313" key="8">
    <source>
        <dbReference type="Proteomes" id="UP000177230"/>
    </source>
</evidence>
<dbReference type="InterPro" id="IPR050833">
    <property type="entry name" value="Poly_Biosynth_Transport"/>
</dbReference>
<comment type="subcellular location">
    <subcellularLocation>
        <location evidence="1">Cell membrane</location>
        <topology evidence="1">Multi-pass membrane protein</topology>
    </subcellularLocation>
</comment>
<feature type="transmembrane region" description="Helical" evidence="6">
    <location>
        <begin position="20"/>
        <end position="41"/>
    </location>
</feature>
<evidence type="ECO:0000256" key="5">
    <source>
        <dbReference type="ARBA" id="ARBA00023136"/>
    </source>
</evidence>
<dbReference type="GO" id="GO:0005886">
    <property type="term" value="C:plasma membrane"/>
    <property type="evidence" value="ECO:0007669"/>
    <property type="project" value="UniProtKB-SubCell"/>
</dbReference>
<protein>
    <recommendedName>
        <fullName evidence="9">Polysaccharide biosynthesis protein C-terminal domain-containing protein</fullName>
    </recommendedName>
</protein>
<evidence type="ECO:0000256" key="3">
    <source>
        <dbReference type="ARBA" id="ARBA00022692"/>
    </source>
</evidence>
<dbReference type="EMBL" id="MFFM01000037">
    <property type="protein sequence ID" value="OGF11147.1"/>
    <property type="molecule type" value="Genomic_DNA"/>
</dbReference>
<organism evidence="7 8">
    <name type="scientific">Candidatus Edwardsbacteria bacterium GWF2_54_11</name>
    <dbReference type="NCBI Taxonomy" id="1817851"/>
    <lineage>
        <taxon>Bacteria</taxon>
        <taxon>Candidatus Edwardsiibacteriota</taxon>
    </lineage>
</organism>
<keyword evidence="5 6" id="KW-0472">Membrane</keyword>
<feature type="transmembrane region" description="Helical" evidence="6">
    <location>
        <begin position="125"/>
        <end position="145"/>
    </location>
</feature>
<proteinExistence type="predicted"/>
<keyword evidence="2" id="KW-1003">Cell membrane</keyword>
<gene>
    <name evidence="7" type="ORF">A2024_07730</name>
</gene>
<feature type="transmembrane region" description="Helical" evidence="6">
    <location>
        <begin position="178"/>
        <end position="203"/>
    </location>
</feature>
<dbReference type="Proteomes" id="UP000177230">
    <property type="component" value="Unassembled WGS sequence"/>
</dbReference>
<name>A0A1F5R9P0_9BACT</name>
<reference evidence="7 8" key="1">
    <citation type="journal article" date="2016" name="Nat. Commun.">
        <title>Thousands of microbial genomes shed light on interconnected biogeochemical processes in an aquifer system.</title>
        <authorList>
            <person name="Anantharaman K."/>
            <person name="Brown C.T."/>
            <person name="Hug L.A."/>
            <person name="Sharon I."/>
            <person name="Castelle C.J."/>
            <person name="Probst A.J."/>
            <person name="Thomas B.C."/>
            <person name="Singh A."/>
            <person name="Wilkins M.J."/>
            <person name="Karaoz U."/>
            <person name="Brodie E.L."/>
            <person name="Williams K.H."/>
            <person name="Hubbard S.S."/>
            <person name="Banfield J.F."/>
        </authorList>
    </citation>
    <scope>NUCLEOTIDE SEQUENCE [LARGE SCALE GENOMIC DNA]</scope>
</reference>
<dbReference type="AlphaFoldDB" id="A0A1F5R9P0"/>
<accession>A0A1F5R9P0</accession>
<dbReference type="PANTHER" id="PTHR30250">
    <property type="entry name" value="PST FAMILY PREDICTED COLANIC ACID TRANSPORTER"/>
    <property type="match status" value="1"/>
</dbReference>
<comment type="caution">
    <text evidence="7">The sequence shown here is derived from an EMBL/GenBank/DDBJ whole genome shotgun (WGS) entry which is preliminary data.</text>
</comment>
<keyword evidence="3 6" id="KW-0812">Transmembrane</keyword>
<feature type="transmembrane region" description="Helical" evidence="6">
    <location>
        <begin position="90"/>
        <end position="113"/>
    </location>
</feature>
<evidence type="ECO:0000313" key="7">
    <source>
        <dbReference type="EMBL" id="OGF11147.1"/>
    </source>
</evidence>
<evidence type="ECO:0000256" key="6">
    <source>
        <dbReference type="SAM" id="Phobius"/>
    </source>
</evidence>
<keyword evidence="4 6" id="KW-1133">Transmembrane helix</keyword>
<evidence type="ECO:0000256" key="1">
    <source>
        <dbReference type="ARBA" id="ARBA00004651"/>
    </source>
</evidence>
<feature type="transmembrane region" description="Helical" evidence="6">
    <location>
        <begin position="403"/>
        <end position="423"/>
    </location>
</feature>
<feature type="transmembrane region" description="Helical" evidence="6">
    <location>
        <begin position="53"/>
        <end position="70"/>
    </location>
</feature>
<sequence>MGYFFNDNVNIKNYARGKFAVNVATLMTGTIIAQAIQLGISPILTRIYSPSEFGMFALYLSVVSLFSIIATGRYEMAIMLPAGDDDALNIMALSGLITIAVSGLSLLAVVLAKNRIALALGDLKLAPWLYLVPCSIVLTGAYQIFNYWSNRNKQYKRLSASRVFQYGSSSLANIGMGLGGWGVGGLIGGGVLGQSVATGILGYQIWRDKNRIPGAISWEKIKSNARRYKDFPLINSLHAFMDMLQLSGTNFLITFYFGSVTLGLYTLTVRILRAPLTLMGASLSQVFLQKAAETYNSGQDLQKLVGRTIAGLFLAALPIFILIYLFSPALFSMVFGGRWQAAGEYARILSPWLFLNFIVSPLSQIPIIVNKQKEVLYLGLFGNLLLVLSVLYGAVVAHSIQAGLYMLSATQLAYLSGALVWLYKISGKRSEAYG</sequence>
<feature type="transmembrane region" description="Helical" evidence="6">
    <location>
        <begin position="351"/>
        <end position="369"/>
    </location>
</feature>
<evidence type="ECO:0008006" key="9">
    <source>
        <dbReference type="Google" id="ProtNLM"/>
    </source>
</evidence>
<feature type="transmembrane region" description="Helical" evidence="6">
    <location>
        <begin position="309"/>
        <end position="331"/>
    </location>
</feature>
<evidence type="ECO:0000256" key="2">
    <source>
        <dbReference type="ARBA" id="ARBA00022475"/>
    </source>
</evidence>
<feature type="transmembrane region" description="Helical" evidence="6">
    <location>
        <begin position="243"/>
        <end position="265"/>
    </location>
</feature>